<evidence type="ECO:0000256" key="8">
    <source>
        <dbReference type="ARBA" id="ARBA00022989"/>
    </source>
</evidence>
<keyword evidence="9" id="KW-0406">Ion transport</keyword>
<dbReference type="Proteomes" id="UP000319212">
    <property type="component" value="Unassembled WGS sequence"/>
</dbReference>
<gene>
    <name evidence="14" type="ORF">EAH82_10545</name>
</gene>
<evidence type="ECO:0000313" key="15">
    <source>
        <dbReference type="Proteomes" id="UP000319212"/>
    </source>
</evidence>
<feature type="transmembrane region" description="Helical" evidence="12">
    <location>
        <begin position="81"/>
        <end position="100"/>
    </location>
</feature>
<feature type="transmembrane region" description="Helical" evidence="12">
    <location>
        <begin position="51"/>
        <end position="69"/>
    </location>
</feature>
<keyword evidence="4 12" id="KW-0812">Transmembrane</keyword>
<evidence type="ECO:0000256" key="2">
    <source>
        <dbReference type="ARBA" id="ARBA00022448"/>
    </source>
</evidence>
<keyword evidence="8 12" id="KW-1133">Transmembrane helix</keyword>
<protein>
    <submittedName>
        <fullName evidence="14">Ion transporter</fullName>
    </submittedName>
</protein>
<dbReference type="Gene3D" id="1.20.120.350">
    <property type="entry name" value="Voltage-gated potassium channels. Chain C"/>
    <property type="match status" value="1"/>
</dbReference>
<dbReference type="GO" id="GO:0001508">
    <property type="term" value="P:action potential"/>
    <property type="evidence" value="ECO:0007669"/>
    <property type="project" value="TreeGrafter"/>
</dbReference>
<dbReference type="SUPFAM" id="SSF81324">
    <property type="entry name" value="Voltage-gated potassium channels"/>
    <property type="match status" value="1"/>
</dbReference>
<name>A0A502DXN6_9BURK</name>
<dbReference type="Pfam" id="PF00520">
    <property type="entry name" value="Ion_trans"/>
    <property type="match status" value="1"/>
</dbReference>
<dbReference type="InterPro" id="IPR028325">
    <property type="entry name" value="VG_K_chnl"/>
</dbReference>
<evidence type="ECO:0000256" key="4">
    <source>
        <dbReference type="ARBA" id="ARBA00022692"/>
    </source>
</evidence>
<evidence type="ECO:0000256" key="12">
    <source>
        <dbReference type="SAM" id="Phobius"/>
    </source>
</evidence>
<dbReference type="PRINTS" id="PR00169">
    <property type="entry name" value="KCHANNEL"/>
</dbReference>
<feature type="transmembrane region" description="Helical" evidence="12">
    <location>
        <begin position="121"/>
        <end position="140"/>
    </location>
</feature>
<dbReference type="GO" id="GO:0008076">
    <property type="term" value="C:voltage-gated potassium channel complex"/>
    <property type="evidence" value="ECO:0007669"/>
    <property type="project" value="InterPro"/>
</dbReference>
<keyword evidence="6" id="KW-0851">Voltage-gated channel</keyword>
<keyword evidence="5" id="KW-0631">Potassium channel</keyword>
<sequence length="313" mass="34131">MSSQSETFGDSAHAAVRDEAATEARFGKPTHGWRLRLYAVIFESETRAGRMFDLLLIAVILFSVLVVVLDSVQPIRAQWGRVFSGFEWLFTIVFTIEYLARLACLKRPMRYARSFYGVIDLLALLPTYLAILMPGLSVLIDVRILRLLRVFRVFKMSRYAAEYRALVTALAASRRKIMVFVGFVLMLVLVFGTLMYVVEGPQHGFTSIPVAVYWAISTMTTVGFGDLVPKTDIGRGIASMMMLLGWGVLAVPTGIVSAEMVRHGRAAASASGVGRGLLAGALGQPGTQVCADCGADAHATDARFCRCCGSVLS</sequence>
<evidence type="ECO:0000256" key="7">
    <source>
        <dbReference type="ARBA" id="ARBA00022958"/>
    </source>
</evidence>
<accession>A0A502DXN6</accession>
<keyword evidence="10 12" id="KW-0472">Membrane</keyword>
<proteinExistence type="predicted"/>
<comment type="subcellular location">
    <subcellularLocation>
        <location evidence="1">Membrane</location>
        <topology evidence="1">Multi-pass membrane protein</topology>
    </subcellularLocation>
</comment>
<evidence type="ECO:0000256" key="9">
    <source>
        <dbReference type="ARBA" id="ARBA00023065"/>
    </source>
</evidence>
<dbReference type="InterPro" id="IPR027359">
    <property type="entry name" value="Volt_channel_dom_sf"/>
</dbReference>
<reference evidence="14 15" key="1">
    <citation type="journal article" date="2019" name="Environ. Microbiol.">
        <title>Species interactions and distinct microbial communities in high Arctic permafrost affected cryosols are associated with the CH4 and CO2 gas fluxes.</title>
        <authorList>
            <person name="Altshuler I."/>
            <person name="Hamel J."/>
            <person name="Turney S."/>
            <person name="Magnuson E."/>
            <person name="Levesque R."/>
            <person name="Greer C."/>
            <person name="Whyte L.G."/>
        </authorList>
    </citation>
    <scope>NUCLEOTIDE SEQUENCE [LARGE SCALE GENOMIC DNA]</scope>
    <source>
        <strain evidence="14 15">S06.C</strain>
    </source>
</reference>
<evidence type="ECO:0000256" key="3">
    <source>
        <dbReference type="ARBA" id="ARBA00022538"/>
    </source>
</evidence>
<evidence type="ECO:0000259" key="13">
    <source>
        <dbReference type="Pfam" id="PF00520"/>
    </source>
</evidence>
<evidence type="ECO:0000256" key="10">
    <source>
        <dbReference type="ARBA" id="ARBA00023136"/>
    </source>
</evidence>
<dbReference type="OrthoDB" id="9799090at2"/>
<feature type="transmembrane region" description="Helical" evidence="12">
    <location>
        <begin position="237"/>
        <end position="256"/>
    </location>
</feature>
<evidence type="ECO:0000256" key="11">
    <source>
        <dbReference type="ARBA" id="ARBA00023303"/>
    </source>
</evidence>
<dbReference type="PANTHER" id="PTHR11537">
    <property type="entry name" value="VOLTAGE-GATED POTASSIUM CHANNEL"/>
    <property type="match status" value="1"/>
</dbReference>
<evidence type="ECO:0000256" key="5">
    <source>
        <dbReference type="ARBA" id="ARBA00022826"/>
    </source>
</evidence>
<dbReference type="InterPro" id="IPR005821">
    <property type="entry name" value="Ion_trans_dom"/>
</dbReference>
<keyword evidence="11" id="KW-0407">Ion channel</keyword>
<comment type="caution">
    <text evidence="14">The sequence shown here is derived from an EMBL/GenBank/DDBJ whole genome shotgun (WGS) entry which is preliminary data.</text>
</comment>
<dbReference type="PANTHER" id="PTHR11537:SF254">
    <property type="entry name" value="POTASSIUM VOLTAGE-GATED CHANNEL PROTEIN SHAB"/>
    <property type="match status" value="1"/>
</dbReference>
<feature type="transmembrane region" description="Helical" evidence="12">
    <location>
        <begin position="177"/>
        <end position="198"/>
    </location>
</feature>
<organism evidence="14 15">
    <name type="scientific">Variovorax guangxiensis</name>
    <dbReference type="NCBI Taxonomy" id="1775474"/>
    <lineage>
        <taxon>Bacteria</taxon>
        <taxon>Pseudomonadati</taxon>
        <taxon>Pseudomonadota</taxon>
        <taxon>Betaproteobacteria</taxon>
        <taxon>Burkholderiales</taxon>
        <taxon>Comamonadaceae</taxon>
        <taxon>Variovorax</taxon>
    </lineage>
</organism>
<feature type="domain" description="Ion transport" evidence="13">
    <location>
        <begin position="50"/>
        <end position="259"/>
    </location>
</feature>
<evidence type="ECO:0000313" key="14">
    <source>
        <dbReference type="EMBL" id="TPG29182.1"/>
    </source>
</evidence>
<dbReference type="AlphaFoldDB" id="A0A502DXN6"/>
<dbReference type="EMBL" id="RCZI01000002">
    <property type="protein sequence ID" value="TPG29182.1"/>
    <property type="molecule type" value="Genomic_DNA"/>
</dbReference>
<evidence type="ECO:0000256" key="6">
    <source>
        <dbReference type="ARBA" id="ARBA00022882"/>
    </source>
</evidence>
<keyword evidence="3" id="KW-0633">Potassium transport</keyword>
<dbReference type="RefSeq" id="WP_140841462.1">
    <property type="nucleotide sequence ID" value="NZ_RCZI01000002.1"/>
</dbReference>
<evidence type="ECO:0000256" key="1">
    <source>
        <dbReference type="ARBA" id="ARBA00004141"/>
    </source>
</evidence>
<keyword evidence="7" id="KW-0630">Potassium</keyword>
<dbReference type="Gene3D" id="1.10.287.70">
    <property type="match status" value="1"/>
</dbReference>
<keyword evidence="2" id="KW-0813">Transport</keyword>
<dbReference type="GO" id="GO:0005249">
    <property type="term" value="F:voltage-gated potassium channel activity"/>
    <property type="evidence" value="ECO:0007669"/>
    <property type="project" value="InterPro"/>
</dbReference>